<reference evidence="2 3" key="1">
    <citation type="submission" date="2018-06" db="EMBL/GenBank/DDBJ databases">
        <title>Genomic Encyclopedia of Archaeal and Bacterial Type Strains, Phase II (KMG-II): from individual species to whole genera.</title>
        <authorList>
            <person name="Goeker M."/>
        </authorList>
    </citation>
    <scope>NUCLEOTIDE SEQUENCE [LARGE SCALE GENOMIC DNA]</scope>
    <source>
        <strain evidence="2 3">ATCC BAA-1881</strain>
    </source>
</reference>
<protein>
    <submittedName>
        <fullName evidence="2">Uncharacterized protein</fullName>
    </submittedName>
</protein>
<proteinExistence type="predicted"/>
<evidence type="ECO:0000256" key="1">
    <source>
        <dbReference type="SAM" id="MobiDB-lite"/>
    </source>
</evidence>
<dbReference type="EMBL" id="QKUF01000074">
    <property type="protein sequence ID" value="PZW17993.1"/>
    <property type="molecule type" value="Genomic_DNA"/>
</dbReference>
<name>A0A326TRA4_THEHA</name>
<feature type="compositionally biased region" description="Basic and acidic residues" evidence="1">
    <location>
        <begin position="86"/>
        <end position="110"/>
    </location>
</feature>
<dbReference type="AlphaFoldDB" id="A0A326TRA4"/>
<accession>A0A326TRA4</accession>
<feature type="region of interest" description="Disordered" evidence="1">
    <location>
        <begin position="53"/>
        <end position="110"/>
    </location>
</feature>
<sequence>MVLFSSNGASPSKEKAFVLAYPLQRIQHKRVPLRLQAFLLSYQVPVALTFPLPNQGLPKSGRRPLASARGMDGAGSQQRQNVPLRLTEDNHCVRIREDSEDEQGARDADL</sequence>
<dbReference type="Proteomes" id="UP000248806">
    <property type="component" value="Unassembled WGS sequence"/>
</dbReference>
<keyword evidence="3" id="KW-1185">Reference proteome</keyword>
<evidence type="ECO:0000313" key="3">
    <source>
        <dbReference type="Proteomes" id="UP000248806"/>
    </source>
</evidence>
<evidence type="ECO:0000313" key="2">
    <source>
        <dbReference type="EMBL" id="PZW17993.1"/>
    </source>
</evidence>
<gene>
    <name evidence="2" type="ORF">EI42_06444</name>
</gene>
<comment type="caution">
    <text evidence="2">The sequence shown here is derived from an EMBL/GenBank/DDBJ whole genome shotgun (WGS) entry which is preliminary data.</text>
</comment>
<organism evidence="2 3">
    <name type="scientific">Thermosporothrix hazakensis</name>
    <dbReference type="NCBI Taxonomy" id="644383"/>
    <lineage>
        <taxon>Bacteria</taxon>
        <taxon>Bacillati</taxon>
        <taxon>Chloroflexota</taxon>
        <taxon>Ktedonobacteria</taxon>
        <taxon>Ktedonobacterales</taxon>
        <taxon>Thermosporotrichaceae</taxon>
        <taxon>Thermosporothrix</taxon>
    </lineage>
</organism>